<evidence type="ECO:0000256" key="1">
    <source>
        <dbReference type="ARBA" id="ARBA00004496"/>
    </source>
</evidence>
<dbReference type="PRINTS" id="PR00320">
    <property type="entry name" value="GPROTEINBRPT"/>
</dbReference>
<dbReference type="InterPro" id="IPR020472">
    <property type="entry name" value="WD40_PAC1"/>
</dbReference>
<feature type="repeat" description="WD" evidence="6">
    <location>
        <begin position="102"/>
        <end position="137"/>
    </location>
</feature>
<evidence type="ECO:0000313" key="8">
    <source>
        <dbReference type="Proteomes" id="UP000039324"/>
    </source>
</evidence>
<dbReference type="OrthoDB" id="71437at2759"/>
<feature type="repeat" description="WD" evidence="6">
    <location>
        <begin position="244"/>
        <end position="273"/>
    </location>
</feature>
<keyword evidence="8" id="KW-1185">Reference proteome</keyword>
<dbReference type="CDD" id="cd00200">
    <property type="entry name" value="WD40"/>
    <property type="match status" value="1"/>
</dbReference>
<keyword evidence="4" id="KW-0677">Repeat</keyword>
<gene>
    <name evidence="7" type="ORF">PBRA_004748</name>
</gene>
<dbReference type="PANTHER" id="PTHR22842:SF3">
    <property type="entry name" value="WD REPEAT DOMAIN-CONTAINING PROTEIN 83"/>
    <property type="match status" value="1"/>
</dbReference>
<evidence type="ECO:0000313" key="7">
    <source>
        <dbReference type="EMBL" id="CEO96058.1"/>
    </source>
</evidence>
<dbReference type="SMART" id="SM00320">
    <property type="entry name" value="WD40"/>
    <property type="match status" value="7"/>
</dbReference>
<keyword evidence="3 6" id="KW-0853">WD repeat</keyword>
<dbReference type="Pfam" id="PF00400">
    <property type="entry name" value="WD40"/>
    <property type="match status" value="5"/>
</dbReference>
<dbReference type="GO" id="GO:0071013">
    <property type="term" value="C:catalytic step 2 spliceosome"/>
    <property type="evidence" value="ECO:0007669"/>
    <property type="project" value="TreeGrafter"/>
</dbReference>
<feature type="repeat" description="WD" evidence="6">
    <location>
        <begin position="17"/>
        <end position="58"/>
    </location>
</feature>
<dbReference type="PROSITE" id="PS50082">
    <property type="entry name" value="WD_REPEATS_2"/>
    <property type="match status" value="4"/>
</dbReference>
<sequence>MPDPDVSSLPAGLASTIPAHQGAVLALAYNSDGQYALSGGHDKTVRLWNPRKGTQIKQYQGTHGYEIRDIACAFDNAKFASCGGDRTVFVTDVASGRVLKRYSKHEQRVNVVAFNADASVLFSGSYDRTVCAWDLKSLSRDPIHVFKEARDSVSGIVARSSEIIVSSVDGCVRAYDLRGGRVTTDHMGEAITSLAVSSDDNCLLLSILGGYGIRLIDRSNGELLNEYSDSQGKISVSCQVDARFSRDDAFVVSGGEDGVIRCWDLVSGDLVRRLKAHQGVAARLVVHPTATEMVSAGTDGTIRVWQ</sequence>
<dbReference type="OMA" id="MCWDIRT"/>
<dbReference type="InterPro" id="IPR036322">
    <property type="entry name" value="WD40_repeat_dom_sf"/>
</dbReference>
<dbReference type="PROSITE" id="PS50294">
    <property type="entry name" value="WD_REPEATS_REGION"/>
    <property type="match status" value="3"/>
</dbReference>
<dbReference type="Proteomes" id="UP000039324">
    <property type="component" value="Unassembled WGS sequence"/>
</dbReference>
<comment type="similarity">
    <text evidence="5">Belongs to the WD repeat MORG1 family.</text>
</comment>
<dbReference type="GO" id="GO:0005737">
    <property type="term" value="C:cytoplasm"/>
    <property type="evidence" value="ECO:0007669"/>
    <property type="project" value="UniProtKB-SubCell"/>
</dbReference>
<comment type="subcellular location">
    <subcellularLocation>
        <location evidence="1">Cytoplasm</location>
    </subcellularLocation>
</comment>
<protein>
    <submittedName>
        <fullName evidence="7">Uncharacterized protein</fullName>
    </submittedName>
</protein>
<feature type="repeat" description="WD" evidence="6">
    <location>
        <begin position="274"/>
        <end position="306"/>
    </location>
</feature>
<dbReference type="GO" id="GO:0000398">
    <property type="term" value="P:mRNA splicing, via spliceosome"/>
    <property type="evidence" value="ECO:0007669"/>
    <property type="project" value="TreeGrafter"/>
</dbReference>
<evidence type="ECO:0000256" key="6">
    <source>
        <dbReference type="PROSITE-ProRule" id="PRU00221"/>
    </source>
</evidence>
<dbReference type="STRING" id="37360.A0A0G4ILM7"/>
<keyword evidence="2" id="KW-0963">Cytoplasm</keyword>
<dbReference type="SUPFAM" id="SSF50978">
    <property type="entry name" value="WD40 repeat-like"/>
    <property type="match status" value="1"/>
</dbReference>
<dbReference type="Gene3D" id="2.130.10.10">
    <property type="entry name" value="YVTN repeat-like/Quinoprotein amine dehydrogenase"/>
    <property type="match status" value="2"/>
</dbReference>
<proteinExistence type="inferred from homology"/>
<dbReference type="EMBL" id="CDSF01000046">
    <property type="protein sequence ID" value="CEO96058.1"/>
    <property type="molecule type" value="Genomic_DNA"/>
</dbReference>
<evidence type="ECO:0000256" key="3">
    <source>
        <dbReference type="ARBA" id="ARBA00022574"/>
    </source>
</evidence>
<reference evidence="7 8" key="1">
    <citation type="submission" date="2015-02" db="EMBL/GenBank/DDBJ databases">
        <authorList>
            <person name="Chooi Y.-H."/>
        </authorList>
    </citation>
    <scope>NUCLEOTIDE SEQUENCE [LARGE SCALE GENOMIC DNA]</scope>
    <source>
        <strain evidence="7">E3</strain>
    </source>
</reference>
<evidence type="ECO:0000256" key="4">
    <source>
        <dbReference type="ARBA" id="ARBA00022737"/>
    </source>
</evidence>
<dbReference type="InterPro" id="IPR051980">
    <property type="entry name" value="WD_repeat_MORG1"/>
</dbReference>
<dbReference type="InterPro" id="IPR001680">
    <property type="entry name" value="WD40_rpt"/>
</dbReference>
<evidence type="ECO:0000256" key="5">
    <source>
        <dbReference type="ARBA" id="ARBA00038145"/>
    </source>
</evidence>
<accession>A0A0G4ILM7</accession>
<organism evidence="7 8">
    <name type="scientific">Plasmodiophora brassicae</name>
    <name type="common">Clubroot disease agent</name>
    <dbReference type="NCBI Taxonomy" id="37360"/>
    <lineage>
        <taxon>Eukaryota</taxon>
        <taxon>Sar</taxon>
        <taxon>Rhizaria</taxon>
        <taxon>Endomyxa</taxon>
        <taxon>Phytomyxea</taxon>
        <taxon>Plasmodiophorida</taxon>
        <taxon>Plasmodiophoridae</taxon>
        <taxon>Plasmodiophora</taxon>
    </lineage>
</organism>
<dbReference type="PROSITE" id="PS00678">
    <property type="entry name" value="WD_REPEATS_1"/>
    <property type="match status" value="1"/>
</dbReference>
<evidence type="ECO:0000256" key="2">
    <source>
        <dbReference type="ARBA" id="ARBA00022490"/>
    </source>
</evidence>
<dbReference type="InterPro" id="IPR019775">
    <property type="entry name" value="WD40_repeat_CS"/>
</dbReference>
<dbReference type="InterPro" id="IPR015943">
    <property type="entry name" value="WD40/YVTN_repeat-like_dom_sf"/>
</dbReference>
<dbReference type="AlphaFoldDB" id="A0A0G4ILM7"/>
<dbReference type="PANTHER" id="PTHR22842">
    <property type="entry name" value="WD40 REPEAT PROTEIN"/>
    <property type="match status" value="1"/>
</dbReference>
<name>A0A0G4ILM7_PLABS</name>